<evidence type="ECO:0000313" key="2">
    <source>
        <dbReference type="Proteomes" id="UP001054945"/>
    </source>
</evidence>
<evidence type="ECO:0000313" key="1">
    <source>
        <dbReference type="EMBL" id="GIX68789.1"/>
    </source>
</evidence>
<gene>
    <name evidence="1" type="ORF">CEXT_646321</name>
</gene>
<accession>A0AAV4MDA0</accession>
<name>A0AAV4MDA0_CAEEX</name>
<dbReference type="EMBL" id="BPLR01002001">
    <property type="protein sequence ID" value="GIX68789.1"/>
    <property type="molecule type" value="Genomic_DNA"/>
</dbReference>
<comment type="caution">
    <text evidence="1">The sequence shown here is derived from an EMBL/GenBank/DDBJ whole genome shotgun (WGS) entry which is preliminary data.</text>
</comment>
<protein>
    <submittedName>
        <fullName evidence="1">Uncharacterized protein</fullName>
    </submittedName>
</protein>
<dbReference type="Proteomes" id="UP001054945">
    <property type="component" value="Unassembled WGS sequence"/>
</dbReference>
<proteinExistence type="predicted"/>
<sequence length="89" mass="10251">MPPLQNEQQNKKERKRKSHVIHMWQLPAYLRTIHRHKHYATINTQHTHSSEAKGRTSTYIWPLQQSSPLPLALQNGTVPTATAAGRLHV</sequence>
<organism evidence="1 2">
    <name type="scientific">Caerostris extrusa</name>
    <name type="common">Bark spider</name>
    <name type="synonym">Caerostris bankana</name>
    <dbReference type="NCBI Taxonomy" id="172846"/>
    <lineage>
        <taxon>Eukaryota</taxon>
        <taxon>Metazoa</taxon>
        <taxon>Ecdysozoa</taxon>
        <taxon>Arthropoda</taxon>
        <taxon>Chelicerata</taxon>
        <taxon>Arachnida</taxon>
        <taxon>Araneae</taxon>
        <taxon>Araneomorphae</taxon>
        <taxon>Entelegynae</taxon>
        <taxon>Araneoidea</taxon>
        <taxon>Araneidae</taxon>
        <taxon>Caerostris</taxon>
    </lineage>
</organism>
<reference evidence="1 2" key="1">
    <citation type="submission" date="2021-06" db="EMBL/GenBank/DDBJ databases">
        <title>Caerostris extrusa draft genome.</title>
        <authorList>
            <person name="Kono N."/>
            <person name="Arakawa K."/>
        </authorList>
    </citation>
    <scope>NUCLEOTIDE SEQUENCE [LARGE SCALE GENOMIC DNA]</scope>
</reference>
<dbReference type="AlphaFoldDB" id="A0AAV4MDA0"/>
<keyword evidence="2" id="KW-1185">Reference proteome</keyword>